<dbReference type="EMBL" id="JXTB01000045">
    <property type="protein sequence ID" value="PON71309.1"/>
    <property type="molecule type" value="Genomic_DNA"/>
</dbReference>
<comment type="caution">
    <text evidence="1">The sequence shown here is derived from an EMBL/GenBank/DDBJ whole genome shotgun (WGS) entry which is preliminary data.</text>
</comment>
<evidence type="ECO:0000313" key="1">
    <source>
        <dbReference type="EMBL" id="PON71309.1"/>
    </source>
</evidence>
<gene>
    <name evidence="1" type="ORF">PanWU01x14_074490</name>
</gene>
<sequence>MSVVFAFIVVSRRYVLTFTWAVTPYICFVACAVDSSVTAVTVYQLLCYRWWALVAVVKSSVANGHFVKKIEFDKFCLEREWSRSRETSMTVY</sequence>
<name>A0A2P5DDF3_PARAD</name>
<accession>A0A2P5DDF3</accession>
<dbReference type="AlphaFoldDB" id="A0A2P5DDF3"/>
<dbReference type="Proteomes" id="UP000237105">
    <property type="component" value="Unassembled WGS sequence"/>
</dbReference>
<keyword evidence="2" id="KW-1185">Reference proteome</keyword>
<protein>
    <submittedName>
        <fullName evidence="1">Uncharacterized protein</fullName>
    </submittedName>
</protein>
<evidence type="ECO:0000313" key="2">
    <source>
        <dbReference type="Proteomes" id="UP000237105"/>
    </source>
</evidence>
<reference evidence="2" key="1">
    <citation type="submission" date="2016-06" db="EMBL/GenBank/DDBJ databases">
        <title>Parallel loss of symbiosis genes in relatives of nitrogen-fixing non-legume Parasponia.</title>
        <authorList>
            <person name="Van Velzen R."/>
            <person name="Holmer R."/>
            <person name="Bu F."/>
            <person name="Rutten L."/>
            <person name="Van Zeijl A."/>
            <person name="Liu W."/>
            <person name="Santuari L."/>
            <person name="Cao Q."/>
            <person name="Sharma T."/>
            <person name="Shen D."/>
            <person name="Roswanjaya Y."/>
            <person name="Wardhani T."/>
            <person name="Kalhor M.S."/>
            <person name="Jansen J."/>
            <person name="Van den Hoogen J."/>
            <person name="Gungor B."/>
            <person name="Hartog M."/>
            <person name="Hontelez J."/>
            <person name="Verver J."/>
            <person name="Yang W.-C."/>
            <person name="Schijlen E."/>
            <person name="Repin R."/>
            <person name="Schilthuizen M."/>
            <person name="Schranz E."/>
            <person name="Heidstra R."/>
            <person name="Miyata K."/>
            <person name="Fedorova E."/>
            <person name="Kohlen W."/>
            <person name="Bisseling T."/>
            <person name="Smit S."/>
            <person name="Geurts R."/>
        </authorList>
    </citation>
    <scope>NUCLEOTIDE SEQUENCE [LARGE SCALE GENOMIC DNA]</scope>
    <source>
        <strain evidence="2">cv. WU1-14</strain>
    </source>
</reference>
<organism evidence="1 2">
    <name type="scientific">Parasponia andersonii</name>
    <name type="common">Sponia andersonii</name>
    <dbReference type="NCBI Taxonomy" id="3476"/>
    <lineage>
        <taxon>Eukaryota</taxon>
        <taxon>Viridiplantae</taxon>
        <taxon>Streptophyta</taxon>
        <taxon>Embryophyta</taxon>
        <taxon>Tracheophyta</taxon>
        <taxon>Spermatophyta</taxon>
        <taxon>Magnoliopsida</taxon>
        <taxon>eudicotyledons</taxon>
        <taxon>Gunneridae</taxon>
        <taxon>Pentapetalae</taxon>
        <taxon>rosids</taxon>
        <taxon>fabids</taxon>
        <taxon>Rosales</taxon>
        <taxon>Cannabaceae</taxon>
        <taxon>Parasponia</taxon>
    </lineage>
</organism>
<proteinExistence type="predicted"/>